<accession>W0A8K8</accession>
<dbReference type="RefSeq" id="WP_025290961.1">
    <property type="nucleotide sequence ID" value="NZ_CP006644.1"/>
</dbReference>
<dbReference type="HOGENOM" id="CLU_1015284_0_0_5"/>
<feature type="region of interest" description="Disordered" evidence="1">
    <location>
        <begin position="1"/>
        <end position="20"/>
    </location>
</feature>
<sequence length="274" mass="30098">MTAPQTAAGQSPITWGPEIPVSGRPGWLTHDIPVFFQDKDGECGNGGRFFPPNVDWPSCQWIRLPASHWANTVFAYNAAHPDEQPFVPWSGGAGAPVEGDVEVMLRDGPLSGNDVSRYRWGHVGSGTDIIAYRPRLAKPEAAGEELLPCPFCGRKPCLDGERGVWTVMCVSTECGEHITKHRMSREGAVSDWNRRAPPPSTSVTIERMSEQEALALWNPPFVHLGGGERFVKLLRHLDLIADPETPLDRYAREKGLSEADKELVRQAIEAGVGK</sequence>
<reference evidence="2 3" key="1">
    <citation type="submission" date="2013-07" db="EMBL/GenBank/DDBJ databases">
        <title>Completed genome of Sphingomonas sanxanigenens NX02.</title>
        <authorList>
            <person name="Ma T."/>
            <person name="Huang H."/>
            <person name="Wu M."/>
            <person name="Li X."/>
            <person name="Li G."/>
        </authorList>
    </citation>
    <scope>NUCLEOTIDE SEQUENCE [LARGE SCALE GENOMIC DNA]</scope>
    <source>
        <strain evidence="2 3">NX02</strain>
    </source>
</reference>
<proteinExistence type="predicted"/>
<organism evidence="2 3">
    <name type="scientific">Sphingomonas sanxanigenens DSM 19645 = NX02</name>
    <dbReference type="NCBI Taxonomy" id="1123269"/>
    <lineage>
        <taxon>Bacteria</taxon>
        <taxon>Pseudomonadati</taxon>
        <taxon>Pseudomonadota</taxon>
        <taxon>Alphaproteobacteria</taxon>
        <taxon>Sphingomonadales</taxon>
        <taxon>Sphingomonadaceae</taxon>
        <taxon>Sphingomonas</taxon>
    </lineage>
</organism>
<dbReference type="EMBL" id="CP006644">
    <property type="protein sequence ID" value="AHE52663.1"/>
    <property type="molecule type" value="Genomic_DNA"/>
</dbReference>
<protein>
    <recommendedName>
        <fullName evidence="4">Restriction alleviation protein Lar</fullName>
    </recommendedName>
</protein>
<dbReference type="OrthoDB" id="7586039at2"/>
<keyword evidence="3" id="KW-1185">Reference proteome</keyword>
<dbReference type="PATRIC" id="fig|1123269.5.peg.893"/>
<evidence type="ECO:0000313" key="2">
    <source>
        <dbReference type="EMBL" id="AHE52663.1"/>
    </source>
</evidence>
<evidence type="ECO:0000256" key="1">
    <source>
        <dbReference type="SAM" id="MobiDB-lite"/>
    </source>
</evidence>
<evidence type="ECO:0008006" key="4">
    <source>
        <dbReference type="Google" id="ProtNLM"/>
    </source>
</evidence>
<dbReference type="KEGG" id="ssan:NX02_04600"/>
<evidence type="ECO:0000313" key="3">
    <source>
        <dbReference type="Proteomes" id="UP000018851"/>
    </source>
</evidence>
<name>W0A8K8_9SPHN</name>
<dbReference type="AlphaFoldDB" id="W0A8K8"/>
<dbReference type="Proteomes" id="UP000018851">
    <property type="component" value="Chromosome"/>
</dbReference>
<dbReference type="Pfam" id="PF14354">
    <property type="entry name" value="Lar_restr_allev"/>
    <property type="match status" value="1"/>
</dbReference>
<feature type="compositionally biased region" description="Polar residues" evidence="1">
    <location>
        <begin position="1"/>
        <end position="13"/>
    </location>
</feature>
<gene>
    <name evidence="2" type="ORF">NX02_04600</name>
</gene>
<dbReference type="STRING" id="1123269.NX02_04600"/>